<evidence type="ECO:0000313" key="3">
    <source>
        <dbReference type="Proteomes" id="UP001303473"/>
    </source>
</evidence>
<keyword evidence="3" id="KW-1185">Reference proteome</keyword>
<feature type="compositionally biased region" description="Low complexity" evidence="1">
    <location>
        <begin position="362"/>
        <end position="374"/>
    </location>
</feature>
<proteinExistence type="predicted"/>
<reference evidence="3" key="1">
    <citation type="journal article" date="2023" name="Mol. Phylogenet. Evol.">
        <title>Genome-scale phylogeny and comparative genomics of the fungal order Sordariales.</title>
        <authorList>
            <person name="Hensen N."/>
            <person name="Bonometti L."/>
            <person name="Westerberg I."/>
            <person name="Brannstrom I.O."/>
            <person name="Guillou S."/>
            <person name="Cros-Aarteil S."/>
            <person name="Calhoun S."/>
            <person name="Haridas S."/>
            <person name="Kuo A."/>
            <person name="Mondo S."/>
            <person name="Pangilinan J."/>
            <person name="Riley R."/>
            <person name="LaButti K."/>
            <person name="Andreopoulos B."/>
            <person name="Lipzen A."/>
            <person name="Chen C."/>
            <person name="Yan M."/>
            <person name="Daum C."/>
            <person name="Ng V."/>
            <person name="Clum A."/>
            <person name="Steindorff A."/>
            <person name="Ohm R.A."/>
            <person name="Martin F."/>
            <person name="Silar P."/>
            <person name="Natvig D.O."/>
            <person name="Lalanne C."/>
            <person name="Gautier V."/>
            <person name="Ament-Velasquez S.L."/>
            <person name="Kruys A."/>
            <person name="Hutchinson M.I."/>
            <person name="Powell A.J."/>
            <person name="Barry K."/>
            <person name="Miller A.N."/>
            <person name="Grigoriev I.V."/>
            <person name="Debuchy R."/>
            <person name="Gladieux P."/>
            <person name="Hiltunen Thoren M."/>
            <person name="Johannesson H."/>
        </authorList>
    </citation>
    <scope>NUCLEOTIDE SEQUENCE [LARGE SCALE GENOMIC DNA]</scope>
    <source>
        <strain evidence="3">CBS 340.73</strain>
    </source>
</reference>
<name>A0AAN6N7Q1_9PEZI</name>
<evidence type="ECO:0000313" key="2">
    <source>
        <dbReference type="EMBL" id="KAK3939263.1"/>
    </source>
</evidence>
<accession>A0AAN6N7Q1</accession>
<protein>
    <submittedName>
        <fullName evidence="2">Uncharacterized protein</fullName>
    </submittedName>
</protein>
<evidence type="ECO:0000256" key="1">
    <source>
        <dbReference type="SAM" id="MobiDB-lite"/>
    </source>
</evidence>
<feature type="compositionally biased region" description="Polar residues" evidence="1">
    <location>
        <begin position="352"/>
        <end position="361"/>
    </location>
</feature>
<feature type="region of interest" description="Disordered" evidence="1">
    <location>
        <begin position="1"/>
        <end position="25"/>
    </location>
</feature>
<feature type="region of interest" description="Disordered" evidence="1">
    <location>
        <begin position="349"/>
        <end position="388"/>
    </location>
</feature>
<organism evidence="2 3">
    <name type="scientific">Diplogelasinospora grovesii</name>
    <dbReference type="NCBI Taxonomy" id="303347"/>
    <lineage>
        <taxon>Eukaryota</taxon>
        <taxon>Fungi</taxon>
        <taxon>Dikarya</taxon>
        <taxon>Ascomycota</taxon>
        <taxon>Pezizomycotina</taxon>
        <taxon>Sordariomycetes</taxon>
        <taxon>Sordariomycetidae</taxon>
        <taxon>Sordariales</taxon>
        <taxon>Diplogelasinosporaceae</taxon>
        <taxon>Diplogelasinospora</taxon>
    </lineage>
</organism>
<dbReference type="Proteomes" id="UP001303473">
    <property type="component" value="Unassembled WGS sequence"/>
</dbReference>
<comment type="caution">
    <text evidence="2">The sequence shown here is derived from an EMBL/GenBank/DDBJ whole genome shotgun (WGS) entry which is preliminary data.</text>
</comment>
<gene>
    <name evidence="2" type="ORF">QBC46DRAFT_450507</name>
</gene>
<dbReference type="AlphaFoldDB" id="A0AAN6N7Q1"/>
<dbReference type="EMBL" id="MU853814">
    <property type="protein sequence ID" value="KAK3939263.1"/>
    <property type="molecule type" value="Genomic_DNA"/>
</dbReference>
<feature type="compositionally biased region" description="Basic and acidic residues" evidence="1">
    <location>
        <begin position="375"/>
        <end position="388"/>
    </location>
</feature>
<sequence>MDHMLDTMDASSPSAKEAAHDCPRPLPKLAKRSRLERKFVGNFLYKYCKIVQDLDRALNLRDNWDDINAASETLTLPASDERLSQLRNVTGPHQTPMTPESLKHTVKKLEERDNKDVETWGYHSGYNQAQLFAESLYMTAARNRDHGVVECAYVTPFGHKSVDQCLERGKAGLWIGQGFMEWRYACDLHQVDPWGHFLGKGCDACSYYKRPVPEGAFGLGCIASNYYSPFSEDGPQTGAFLRSEILCGLMLLMEQADYMLRYKYHTYSSLQTRIVTFTGEHEVPGEQEVRVVTACVYSTGKPGPDEFQVDFALCDTLYPRKNRLDYEKLVAWTLLPDCCPVQSEEAALRKASGSTVGSSDTESSNPSITESSSSEESRPELHMEGLTL</sequence>